<organism evidence="7 8">
    <name type="scientific">Parazoarcus communis SWub3 = DSM 12120</name>
    <dbReference type="NCBI Taxonomy" id="1121029"/>
    <lineage>
        <taxon>Bacteria</taxon>
        <taxon>Pseudomonadati</taxon>
        <taxon>Pseudomonadota</taxon>
        <taxon>Betaproteobacteria</taxon>
        <taxon>Rhodocyclales</taxon>
        <taxon>Zoogloeaceae</taxon>
        <taxon>Parazoarcus</taxon>
    </lineage>
</organism>
<comment type="subcellular location">
    <subcellularLocation>
        <location evidence="1">Membrane</location>
        <topology evidence="1">Multi-pass membrane protein</topology>
    </subcellularLocation>
</comment>
<dbReference type="PANTHER" id="PTHR37422:SF13">
    <property type="entry name" value="LIPOPOLYSACCHARIDE BIOSYNTHESIS PROTEIN PA4999-RELATED"/>
    <property type="match status" value="1"/>
</dbReference>
<feature type="domain" description="O-antigen ligase-related" evidence="6">
    <location>
        <begin position="198"/>
        <end position="352"/>
    </location>
</feature>
<dbReference type="EMBL" id="QKOE01000003">
    <property type="protein sequence ID" value="PZA17566.1"/>
    <property type="molecule type" value="Genomic_DNA"/>
</dbReference>
<evidence type="ECO:0000256" key="2">
    <source>
        <dbReference type="ARBA" id="ARBA00022692"/>
    </source>
</evidence>
<comment type="caution">
    <text evidence="7">The sequence shown here is derived from an EMBL/GenBank/DDBJ whole genome shotgun (WGS) entry which is preliminary data.</text>
</comment>
<reference evidence="7 8" key="1">
    <citation type="submission" date="2018-06" db="EMBL/GenBank/DDBJ databases">
        <title>Azoarcus communis strain SWub3 genome.</title>
        <authorList>
            <person name="Zorraquino Salvo V."/>
            <person name="Toubiana D."/>
            <person name="Blumwald E."/>
        </authorList>
    </citation>
    <scope>NUCLEOTIDE SEQUENCE [LARGE SCALE GENOMIC DNA]</scope>
    <source>
        <strain evidence="7 8">SWub3</strain>
    </source>
</reference>
<dbReference type="Pfam" id="PF04932">
    <property type="entry name" value="Wzy_C"/>
    <property type="match status" value="1"/>
</dbReference>
<evidence type="ECO:0000313" key="7">
    <source>
        <dbReference type="EMBL" id="PZA17566.1"/>
    </source>
</evidence>
<dbReference type="PANTHER" id="PTHR37422">
    <property type="entry name" value="TEICHURONIC ACID BIOSYNTHESIS PROTEIN TUAE"/>
    <property type="match status" value="1"/>
</dbReference>
<feature type="transmembrane region" description="Helical" evidence="5">
    <location>
        <begin position="399"/>
        <end position="418"/>
    </location>
</feature>
<feature type="transmembrane region" description="Helical" evidence="5">
    <location>
        <begin position="77"/>
        <end position="95"/>
    </location>
</feature>
<feature type="transmembrane region" description="Helical" evidence="5">
    <location>
        <begin position="129"/>
        <end position="150"/>
    </location>
</feature>
<evidence type="ECO:0000256" key="4">
    <source>
        <dbReference type="ARBA" id="ARBA00023136"/>
    </source>
</evidence>
<feature type="transmembrane region" description="Helical" evidence="5">
    <location>
        <begin position="340"/>
        <end position="364"/>
    </location>
</feature>
<accession>A0A323V241</accession>
<feature type="transmembrane region" description="Helical" evidence="5">
    <location>
        <begin position="236"/>
        <end position="254"/>
    </location>
</feature>
<gene>
    <name evidence="7" type="ORF">DNK49_06875</name>
</gene>
<evidence type="ECO:0000256" key="3">
    <source>
        <dbReference type="ARBA" id="ARBA00022989"/>
    </source>
</evidence>
<evidence type="ECO:0000313" key="8">
    <source>
        <dbReference type="Proteomes" id="UP000248259"/>
    </source>
</evidence>
<feature type="transmembrane region" description="Helical" evidence="5">
    <location>
        <begin position="47"/>
        <end position="65"/>
    </location>
</feature>
<dbReference type="RefSeq" id="WP_110523580.1">
    <property type="nucleotide sequence ID" value="NZ_QKOE01000003.1"/>
</dbReference>
<evidence type="ECO:0000256" key="1">
    <source>
        <dbReference type="ARBA" id="ARBA00004141"/>
    </source>
</evidence>
<feature type="transmembrane region" description="Helical" evidence="5">
    <location>
        <begin position="376"/>
        <end position="393"/>
    </location>
</feature>
<keyword evidence="3 5" id="KW-1133">Transmembrane helix</keyword>
<feature type="transmembrane region" description="Helical" evidence="5">
    <location>
        <begin position="162"/>
        <end position="183"/>
    </location>
</feature>
<dbReference type="OrthoDB" id="8576060at2"/>
<name>A0A323V241_9RHOO</name>
<dbReference type="InterPro" id="IPR007016">
    <property type="entry name" value="O-antigen_ligase-rel_domated"/>
</dbReference>
<dbReference type="AlphaFoldDB" id="A0A323V241"/>
<feature type="transmembrane region" description="Helical" evidence="5">
    <location>
        <begin position="190"/>
        <end position="208"/>
    </location>
</feature>
<sequence length="438" mass="46008">MRIMHVLRRPAMALPDAGAVGQARMQAWCCGVLVFVAYAGLLTQRGWVGPGTLLAVMALIGFGLFLRCRDLDRDEAVLMLSFAVLPVYYLFNLMVTGWDSTQLDKPLRMLLAIPVVYLISRWGLSSVWLVLGVVCGAVTAAALAAHQVWILGIGRADGVMNAIPFGSFALLLASFAAAGWVCLPGARTAAMAVGTLVAILAGLTAAVLSGTRGVWLAAPVLLGLLAWAGGLPAREIFRVAGLCSLVALVVVGLHPRSREEIDGVLALLGLGLEDQAGMVLSSTGVRLHLYRVALEAFASQPVLGIGLAGLPTYLQAGVEAGWINPAVTEFTHLHSAPLDMLARGGLLGLIALGLLLWGLGAHFARGVRQAADDPQMRYFALCGLMATVGALLFALTNVFFPAIVGTHVLVLSLAVPAGGMRWRQRARRTAQEAVDGGA</sequence>
<protein>
    <recommendedName>
        <fullName evidence="6">O-antigen ligase-related domain-containing protein</fullName>
    </recommendedName>
</protein>
<feature type="transmembrane region" description="Helical" evidence="5">
    <location>
        <begin position="107"/>
        <end position="124"/>
    </location>
</feature>
<keyword evidence="4 5" id="KW-0472">Membrane</keyword>
<evidence type="ECO:0000256" key="5">
    <source>
        <dbReference type="SAM" id="Phobius"/>
    </source>
</evidence>
<dbReference type="Proteomes" id="UP000248259">
    <property type="component" value="Unassembled WGS sequence"/>
</dbReference>
<proteinExistence type="predicted"/>
<feature type="transmembrane region" description="Helical" evidence="5">
    <location>
        <begin position="21"/>
        <end position="41"/>
    </location>
</feature>
<keyword evidence="8" id="KW-1185">Reference proteome</keyword>
<keyword evidence="2 5" id="KW-0812">Transmembrane</keyword>
<dbReference type="GO" id="GO:0016020">
    <property type="term" value="C:membrane"/>
    <property type="evidence" value="ECO:0007669"/>
    <property type="project" value="UniProtKB-SubCell"/>
</dbReference>
<evidence type="ECO:0000259" key="6">
    <source>
        <dbReference type="Pfam" id="PF04932"/>
    </source>
</evidence>
<feature type="transmembrane region" description="Helical" evidence="5">
    <location>
        <begin position="214"/>
        <end position="231"/>
    </location>
</feature>
<dbReference type="InterPro" id="IPR051533">
    <property type="entry name" value="WaaL-like"/>
</dbReference>